<organism evidence="3 4">
    <name type="scientific">Stachybotrys elegans</name>
    <dbReference type="NCBI Taxonomy" id="80388"/>
    <lineage>
        <taxon>Eukaryota</taxon>
        <taxon>Fungi</taxon>
        <taxon>Dikarya</taxon>
        <taxon>Ascomycota</taxon>
        <taxon>Pezizomycotina</taxon>
        <taxon>Sordariomycetes</taxon>
        <taxon>Hypocreomycetidae</taxon>
        <taxon>Hypocreales</taxon>
        <taxon>Stachybotryaceae</taxon>
        <taxon>Stachybotrys</taxon>
    </lineage>
</organism>
<feature type="transmembrane region" description="Helical" evidence="2">
    <location>
        <begin position="52"/>
        <end position="71"/>
    </location>
</feature>
<dbReference type="AlphaFoldDB" id="A0A8K0SMP7"/>
<keyword evidence="2" id="KW-1133">Transmembrane helix</keyword>
<keyword evidence="2" id="KW-0472">Membrane</keyword>
<comment type="caution">
    <text evidence="3">The sequence shown here is derived from an EMBL/GenBank/DDBJ whole genome shotgun (WGS) entry which is preliminary data.</text>
</comment>
<feature type="region of interest" description="Disordered" evidence="1">
    <location>
        <begin position="80"/>
        <end position="111"/>
    </location>
</feature>
<keyword evidence="2" id="KW-0812">Transmembrane</keyword>
<evidence type="ECO:0000313" key="3">
    <source>
        <dbReference type="EMBL" id="KAH7312681.1"/>
    </source>
</evidence>
<evidence type="ECO:0000256" key="2">
    <source>
        <dbReference type="SAM" id="Phobius"/>
    </source>
</evidence>
<proteinExistence type="predicted"/>
<evidence type="ECO:0000313" key="4">
    <source>
        <dbReference type="Proteomes" id="UP000813444"/>
    </source>
</evidence>
<dbReference type="OrthoDB" id="10498468at2759"/>
<dbReference type="EMBL" id="JAGPNK010000010">
    <property type="protein sequence ID" value="KAH7312681.1"/>
    <property type="molecule type" value="Genomic_DNA"/>
</dbReference>
<gene>
    <name evidence="3" type="ORF">B0I35DRAFT_481117</name>
</gene>
<keyword evidence="4" id="KW-1185">Reference proteome</keyword>
<name>A0A8K0SMP7_9HYPO</name>
<evidence type="ECO:0000256" key="1">
    <source>
        <dbReference type="SAM" id="MobiDB-lite"/>
    </source>
</evidence>
<dbReference type="Proteomes" id="UP000813444">
    <property type="component" value="Unassembled WGS sequence"/>
</dbReference>
<reference evidence="3" key="1">
    <citation type="journal article" date="2021" name="Nat. Commun.">
        <title>Genetic determinants of endophytism in the Arabidopsis root mycobiome.</title>
        <authorList>
            <person name="Mesny F."/>
            <person name="Miyauchi S."/>
            <person name="Thiergart T."/>
            <person name="Pickel B."/>
            <person name="Atanasova L."/>
            <person name="Karlsson M."/>
            <person name="Huettel B."/>
            <person name="Barry K.W."/>
            <person name="Haridas S."/>
            <person name="Chen C."/>
            <person name="Bauer D."/>
            <person name="Andreopoulos W."/>
            <person name="Pangilinan J."/>
            <person name="LaButti K."/>
            <person name="Riley R."/>
            <person name="Lipzen A."/>
            <person name="Clum A."/>
            <person name="Drula E."/>
            <person name="Henrissat B."/>
            <person name="Kohler A."/>
            <person name="Grigoriev I.V."/>
            <person name="Martin F.M."/>
            <person name="Hacquard S."/>
        </authorList>
    </citation>
    <scope>NUCLEOTIDE SEQUENCE</scope>
    <source>
        <strain evidence="3">MPI-CAGE-CH-0235</strain>
    </source>
</reference>
<feature type="compositionally biased region" description="Basic and acidic residues" evidence="1">
    <location>
        <begin position="96"/>
        <end position="111"/>
    </location>
</feature>
<protein>
    <submittedName>
        <fullName evidence="3">Uncharacterized protein</fullName>
    </submittedName>
</protein>
<sequence>MFVRTLRSSAIRSRFSPAPAPVCRRFYATGGDDPAEFKANKQAKKNSDNARIYAIGGLVLLVTGTYGLFLANPPAVAGAGVATDPEAADHMNPQNGEKDRHYNPRTDGYHK</sequence>
<accession>A0A8K0SMP7</accession>